<dbReference type="EMBL" id="OX458333">
    <property type="protein sequence ID" value="CAI8741800.1"/>
    <property type="molecule type" value="Genomic_DNA"/>
</dbReference>
<evidence type="ECO:0000313" key="1">
    <source>
        <dbReference type="EMBL" id="CAI8741800.1"/>
    </source>
</evidence>
<evidence type="ECO:0008006" key="3">
    <source>
        <dbReference type="Google" id="ProtNLM"/>
    </source>
</evidence>
<proteinExistence type="predicted"/>
<reference evidence="1 2" key="1">
    <citation type="submission" date="2023-03" db="EMBL/GenBank/DDBJ databases">
        <authorList>
            <person name="Pearce D."/>
        </authorList>
    </citation>
    <scope>NUCLEOTIDE SEQUENCE [LARGE SCALE GENOMIC DNA]</scope>
    <source>
        <strain evidence="1">Msz</strain>
    </source>
</reference>
<protein>
    <recommendedName>
        <fullName evidence="3">Transposase</fullName>
    </recommendedName>
</protein>
<dbReference type="RefSeq" id="WP_026610584.1">
    <property type="nucleotide sequence ID" value="NZ_OX458333.1"/>
</dbReference>
<keyword evidence="2" id="KW-1185">Reference proteome</keyword>
<sequence length="81" mass="9097">MNLIQELAVRETFASKHRTRRLDEDGYPEEMGLVTYGGDNVVSLRGRAVGAMELVPGRRCDECGNYAVMRKHGCDFWMACG</sequence>
<evidence type="ECO:0000313" key="2">
    <source>
        <dbReference type="Proteomes" id="UP001162030"/>
    </source>
</evidence>
<accession>A0ABM9HX15</accession>
<name>A0ABM9HX15_9GAMM</name>
<dbReference type="Proteomes" id="UP001162030">
    <property type="component" value="Chromosome"/>
</dbReference>
<gene>
    <name evidence="1" type="ORF">MSZNOR_0482</name>
</gene>
<organism evidence="1 2">
    <name type="scientific">Methylocaldum szegediense</name>
    <dbReference type="NCBI Taxonomy" id="73780"/>
    <lineage>
        <taxon>Bacteria</taxon>
        <taxon>Pseudomonadati</taxon>
        <taxon>Pseudomonadota</taxon>
        <taxon>Gammaproteobacteria</taxon>
        <taxon>Methylococcales</taxon>
        <taxon>Methylococcaceae</taxon>
        <taxon>Methylocaldum</taxon>
    </lineage>
</organism>